<feature type="compositionally biased region" description="Polar residues" evidence="1">
    <location>
        <begin position="599"/>
        <end position="612"/>
    </location>
</feature>
<keyword evidence="3" id="KW-1185">Reference proteome</keyword>
<accession>A9WDG4</accession>
<name>A9WDG4_CHLAA</name>
<dbReference type="InParanoid" id="A9WDG4"/>
<dbReference type="EMBL" id="CP000909">
    <property type="protein sequence ID" value="ABY37083.1"/>
    <property type="molecule type" value="Genomic_DNA"/>
</dbReference>
<dbReference type="AlphaFoldDB" id="A9WDG4"/>
<dbReference type="eggNOG" id="ENOG502ZIW0">
    <property type="taxonomic scope" value="Bacteria"/>
</dbReference>
<dbReference type="STRING" id="324602.Caur_3906"/>
<organism evidence="2 3">
    <name type="scientific">Chloroflexus aurantiacus (strain ATCC 29366 / DSM 635 / J-10-fl)</name>
    <dbReference type="NCBI Taxonomy" id="324602"/>
    <lineage>
        <taxon>Bacteria</taxon>
        <taxon>Bacillati</taxon>
        <taxon>Chloroflexota</taxon>
        <taxon>Chloroflexia</taxon>
        <taxon>Chloroflexales</taxon>
        <taxon>Chloroflexineae</taxon>
        <taxon>Chloroflexaceae</taxon>
        <taxon>Chloroflexus</taxon>
    </lineage>
</organism>
<dbReference type="KEGG" id="cau:Caur_3906"/>
<dbReference type="RefSeq" id="WP_012259736.1">
    <property type="nucleotide sequence ID" value="NC_010175.1"/>
</dbReference>
<sequence>MRIVSRLHRPLRLLAFFFIGAALLLVLLPPVAVQALEDETGVTEIIDNTQAEFASGVFQRTVVAATPDSPTNPDQIGAIELAPVGALNRNNWRTATATLPQPLSDAPVVALDRYLFVIGGATSPDAEAENRSSYVYRGIVDQESGELVARAEPYPNGNDTFAAFAIQPTDPGPDCDTPLAGRSRAGAVAVPATSGTNLGFIFVIGGSMYDTDCQTYDFSTNLVQRATVNASGDIIGWSAQNSWRFPTLDDNGNIITDVNFPELRGVQNVQVVHVRTSAGIDFIYAIGGLSIAPAQFLQEDIYPYVFYTKVDTNGNLVHPTSAGSATVWARLADLPFALHSGTAIAARTTRIEGGVPVQQDAIFLLGGCTDIECTTLNTSVYRADINPTTGALTWTNQVARTGSGGSQAISIQGRQGVTGISFNNRIYYVTGSTSTGTPGAAGATATIPVAIYNDQFLLEDLTSSSNYFVGFDENNDYVLPQPNRRLNASVALVPAVPPASGSTQVNAAWMYVIGGSNQSNQPTNTIFVGGVGGANETTGTIRASEGWYYSQPFSVLTQGETSRLLAMKWFTDLNPPLANPEADIRIQFRAVVTSGTCRESDFNPSTSTSNPSRWRDLDGDTTDPVLRSKNGENVVRLINAFPGEEIKATCMQYRAQFIQDPGQNSYTPKLLYFAVEKVVAAKPDILIDTFNVQTTSGSFTNIALTLRNLRNNDLSATRSVVAAVGGGGFFVDLCIVKRTNPSTPALTAVPAPDPNAGAGATPDCATVSAQVPKEAMNPGATYTVPFADWVTASGGTPVDWNAIFGEPGTYDVGIVVDYNALTGEDAQGRSNNRGENVSPPNGIIRTVTITAPPNPNPTSYDIFVPVILR</sequence>
<dbReference type="PATRIC" id="fig|324602.8.peg.4381"/>
<dbReference type="InterPro" id="IPR015915">
    <property type="entry name" value="Kelch-typ_b-propeller"/>
</dbReference>
<feature type="region of interest" description="Disordered" evidence="1">
    <location>
        <begin position="599"/>
        <end position="623"/>
    </location>
</feature>
<dbReference type="Gene3D" id="2.120.10.80">
    <property type="entry name" value="Kelch-type beta propeller"/>
    <property type="match status" value="2"/>
</dbReference>
<dbReference type="SUPFAM" id="SSF117281">
    <property type="entry name" value="Kelch motif"/>
    <property type="match status" value="1"/>
</dbReference>
<dbReference type="EnsemblBacteria" id="ABY37083">
    <property type="protein sequence ID" value="ABY37083"/>
    <property type="gene ID" value="Caur_3906"/>
</dbReference>
<proteinExistence type="predicted"/>
<evidence type="ECO:0000313" key="2">
    <source>
        <dbReference type="EMBL" id="ABY37083.1"/>
    </source>
</evidence>
<reference evidence="3" key="1">
    <citation type="journal article" date="2011" name="BMC Genomics">
        <title>Complete genome sequence of the filamentous anoxygenic phototrophic bacterium Chloroflexus aurantiacus.</title>
        <authorList>
            <person name="Tang K.H."/>
            <person name="Barry K."/>
            <person name="Chertkov O."/>
            <person name="Dalin E."/>
            <person name="Han C.S."/>
            <person name="Hauser L.J."/>
            <person name="Honchak B.M."/>
            <person name="Karbach L.E."/>
            <person name="Land M.L."/>
            <person name="Lapidus A."/>
            <person name="Larimer F.W."/>
            <person name="Mikhailova N."/>
            <person name="Pitluck S."/>
            <person name="Pierson B.K."/>
            <person name="Blankenship R.E."/>
        </authorList>
    </citation>
    <scope>NUCLEOTIDE SEQUENCE [LARGE SCALE GENOMIC DNA]</scope>
    <source>
        <strain evidence="3">ATCC 29366 / DSM 635 / J-10-fl</strain>
    </source>
</reference>
<evidence type="ECO:0000256" key="1">
    <source>
        <dbReference type="SAM" id="MobiDB-lite"/>
    </source>
</evidence>
<dbReference type="Proteomes" id="UP000002008">
    <property type="component" value="Chromosome"/>
</dbReference>
<dbReference type="HOGENOM" id="CLU_329755_0_0_0"/>
<evidence type="ECO:0000313" key="3">
    <source>
        <dbReference type="Proteomes" id="UP000002008"/>
    </source>
</evidence>
<gene>
    <name evidence="2" type="ordered locus">Caur_3906</name>
</gene>
<protein>
    <submittedName>
        <fullName evidence="2">Uncharacterized protein</fullName>
    </submittedName>
</protein>